<dbReference type="InterPro" id="IPR026906">
    <property type="entry name" value="LRR_5"/>
</dbReference>
<keyword evidence="5 14" id="KW-0812">Transmembrane</keyword>
<evidence type="ECO:0000313" key="16">
    <source>
        <dbReference type="EMBL" id="OCT79298.1"/>
    </source>
</evidence>
<evidence type="ECO:0000256" key="11">
    <source>
        <dbReference type="ARBA" id="ARBA00023170"/>
    </source>
</evidence>
<accession>A0A974CT98</accession>
<protein>
    <recommendedName>
        <fullName evidence="2 14">Lutropin-choriogonadotropic hormone receptor</fullName>
    </recommendedName>
</protein>
<dbReference type="AlphaFoldDB" id="A0A974CT98"/>
<dbReference type="GO" id="GO:0008584">
    <property type="term" value="P:male gonad development"/>
    <property type="evidence" value="ECO:0007669"/>
    <property type="project" value="TreeGrafter"/>
</dbReference>
<dbReference type="OMA" id="ASRCKLT"/>
<dbReference type="PRINTS" id="PR00373">
    <property type="entry name" value="GLYCHORMONER"/>
</dbReference>
<feature type="transmembrane region" description="Helical" evidence="14">
    <location>
        <begin position="539"/>
        <end position="564"/>
    </location>
</feature>
<dbReference type="GO" id="GO:0009755">
    <property type="term" value="P:hormone-mediated signaling pathway"/>
    <property type="evidence" value="ECO:0007669"/>
    <property type="project" value="TreeGrafter"/>
</dbReference>
<keyword evidence="9 14" id="KW-0472">Membrane</keyword>
<evidence type="ECO:0000256" key="10">
    <source>
        <dbReference type="ARBA" id="ARBA00023157"/>
    </source>
</evidence>
<dbReference type="InterPro" id="IPR032675">
    <property type="entry name" value="LRR_dom_sf"/>
</dbReference>
<feature type="chain" id="PRO_5038165840" description="Lutropin-choriogonadotropic hormone receptor" evidence="14">
    <location>
        <begin position="22"/>
        <end position="714"/>
    </location>
</feature>
<evidence type="ECO:0000313" key="17">
    <source>
        <dbReference type="Proteomes" id="UP000694892"/>
    </source>
</evidence>
<dbReference type="GO" id="GO:0007189">
    <property type="term" value="P:adenylate cyclase-activating G protein-coupled receptor signaling pathway"/>
    <property type="evidence" value="ECO:0007669"/>
    <property type="project" value="TreeGrafter"/>
</dbReference>
<dbReference type="Gene3D" id="1.20.1070.10">
    <property type="entry name" value="Rhodopsin 7-helix transmembrane proteins"/>
    <property type="match status" value="1"/>
</dbReference>
<keyword evidence="10" id="KW-1015">Disulfide bond</keyword>
<dbReference type="GO" id="GO:0001541">
    <property type="term" value="P:ovarian follicle development"/>
    <property type="evidence" value="ECO:0007669"/>
    <property type="project" value="TreeGrafter"/>
</dbReference>
<feature type="transmembrane region" description="Helical" evidence="14">
    <location>
        <begin position="377"/>
        <end position="398"/>
    </location>
</feature>
<dbReference type="InterPro" id="IPR017452">
    <property type="entry name" value="GPCR_Rhodpsn_7TM"/>
</dbReference>
<evidence type="ECO:0000256" key="5">
    <source>
        <dbReference type="ARBA" id="ARBA00022692"/>
    </source>
</evidence>
<proteinExistence type="inferred from homology"/>
<dbReference type="Proteomes" id="UP000694892">
    <property type="component" value="Chromosome 5L"/>
</dbReference>
<dbReference type="CDD" id="cd15359">
    <property type="entry name" value="7tmA_LHCGR"/>
    <property type="match status" value="1"/>
</dbReference>
<dbReference type="EMBL" id="CM004474">
    <property type="protein sequence ID" value="OCT79298.1"/>
    <property type="molecule type" value="Genomic_DNA"/>
</dbReference>
<dbReference type="Pfam" id="PF13306">
    <property type="entry name" value="LRR_5"/>
    <property type="match status" value="1"/>
</dbReference>
<keyword evidence="14" id="KW-0732">Signal</keyword>
<dbReference type="Gene3D" id="3.80.10.10">
    <property type="entry name" value="Ribonuclease Inhibitor"/>
    <property type="match status" value="1"/>
</dbReference>
<dbReference type="GO" id="GO:0022602">
    <property type="term" value="P:ovulation cycle process"/>
    <property type="evidence" value="ECO:0007669"/>
    <property type="project" value="TreeGrafter"/>
</dbReference>
<feature type="signal peptide" evidence="14">
    <location>
        <begin position="1"/>
        <end position="21"/>
    </location>
</feature>
<evidence type="ECO:0000256" key="4">
    <source>
        <dbReference type="ARBA" id="ARBA00022614"/>
    </source>
</evidence>
<keyword evidence="4" id="KW-0433">Leucine-rich repeat</keyword>
<name>A0A974CT98_XENLA</name>
<feature type="transmembrane region" description="Helical" evidence="14">
    <location>
        <begin position="585"/>
        <end position="607"/>
    </location>
</feature>
<dbReference type="SUPFAM" id="SSF81321">
    <property type="entry name" value="Family A G protein-coupled receptor-like"/>
    <property type="match status" value="1"/>
</dbReference>
<dbReference type="FunFam" id="1.20.1070.10:FF:000019">
    <property type="entry name" value="Lutropin-choriogonadotropic hormone receptor"/>
    <property type="match status" value="1"/>
</dbReference>
<evidence type="ECO:0000256" key="6">
    <source>
        <dbReference type="ARBA" id="ARBA00022737"/>
    </source>
</evidence>
<dbReference type="GO" id="GO:0007200">
    <property type="term" value="P:phospholipase C-activating G protein-coupled receptor signaling pathway"/>
    <property type="evidence" value="ECO:0007669"/>
    <property type="project" value="TreeGrafter"/>
</dbReference>
<dbReference type="PROSITE" id="PS50262">
    <property type="entry name" value="G_PROTEIN_RECEP_F1_2"/>
    <property type="match status" value="1"/>
</dbReference>
<evidence type="ECO:0000256" key="9">
    <source>
        <dbReference type="ARBA" id="ARBA00023136"/>
    </source>
</evidence>
<evidence type="ECO:0000256" key="14">
    <source>
        <dbReference type="RuleBase" id="RU361222"/>
    </source>
</evidence>
<evidence type="ECO:0000256" key="7">
    <source>
        <dbReference type="ARBA" id="ARBA00022989"/>
    </source>
</evidence>
<reference evidence="17" key="1">
    <citation type="journal article" date="2016" name="Nature">
        <title>Genome evolution in the allotetraploid frog Xenopus laevis.</title>
        <authorList>
            <person name="Session A.M."/>
            <person name="Uno Y."/>
            <person name="Kwon T."/>
            <person name="Chapman J.A."/>
            <person name="Toyoda A."/>
            <person name="Takahashi S."/>
            <person name="Fukui A."/>
            <person name="Hikosaka A."/>
            <person name="Suzuki A."/>
            <person name="Kondo M."/>
            <person name="van Heeringen S.J."/>
            <person name="Quigley I."/>
            <person name="Heinz S."/>
            <person name="Ogino H."/>
            <person name="Ochi H."/>
            <person name="Hellsten U."/>
            <person name="Lyons J.B."/>
            <person name="Simakov O."/>
            <person name="Putnam N."/>
            <person name="Stites J."/>
            <person name="Kuroki Y."/>
            <person name="Tanaka T."/>
            <person name="Michiue T."/>
            <person name="Watanabe M."/>
            <person name="Bogdanovic O."/>
            <person name="Lister R."/>
            <person name="Georgiou G."/>
            <person name="Paranjpe S.S."/>
            <person name="van Kruijsbergen I."/>
            <person name="Shu S."/>
            <person name="Carlson J."/>
            <person name="Kinoshita T."/>
            <person name="Ohta Y."/>
            <person name="Mawaribuchi S."/>
            <person name="Jenkins J."/>
            <person name="Grimwood J."/>
            <person name="Schmutz J."/>
            <person name="Mitros T."/>
            <person name="Mozaffari S.V."/>
            <person name="Suzuki Y."/>
            <person name="Haramoto Y."/>
            <person name="Yamamoto T.S."/>
            <person name="Takagi C."/>
            <person name="Heald R."/>
            <person name="Miller K."/>
            <person name="Haudenschild C."/>
            <person name="Kitzman J."/>
            <person name="Nakayama T."/>
            <person name="Izutsu Y."/>
            <person name="Robert J."/>
            <person name="Fortriede J."/>
            <person name="Burns K."/>
            <person name="Lotay V."/>
            <person name="Karimi K."/>
            <person name="Yasuoka Y."/>
            <person name="Dichmann D.S."/>
            <person name="Flajnik M.F."/>
            <person name="Houston D.W."/>
            <person name="Shendure J."/>
            <person name="DuPasquier L."/>
            <person name="Vize P.D."/>
            <person name="Zorn A.M."/>
            <person name="Ito M."/>
            <person name="Marcotte E.M."/>
            <person name="Wallingford J.B."/>
            <person name="Ito Y."/>
            <person name="Asashima M."/>
            <person name="Ueno N."/>
            <person name="Matsuda Y."/>
            <person name="Veenstra G.J."/>
            <person name="Fujiyama A."/>
            <person name="Harland R.M."/>
            <person name="Taira M."/>
            <person name="Rokhsar D.S."/>
        </authorList>
    </citation>
    <scope>NUCLEOTIDE SEQUENCE [LARGE SCALE GENOMIC DNA]</scope>
    <source>
        <strain evidence="17">J</strain>
    </source>
</reference>
<keyword evidence="3 14" id="KW-1003">Cell membrane</keyword>
<comment type="subcellular location">
    <subcellularLocation>
        <location evidence="1 14">Cell membrane</location>
        <topology evidence="1 14">Multi-pass membrane protein</topology>
    </subcellularLocation>
</comment>
<feature type="transmembrane region" description="Helical" evidence="14">
    <location>
        <begin position="454"/>
        <end position="475"/>
    </location>
</feature>
<dbReference type="InterPro" id="IPR002131">
    <property type="entry name" value="Gphrmn_rcpt_fam"/>
</dbReference>
<dbReference type="InterPro" id="IPR000276">
    <property type="entry name" value="GPCR_Rhodpsn"/>
</dbReference>
<dbReference type="InterPro" id="IPR002273">
    <property type="entry name" value="LSH_rcpt"/>
</dbReference>
<dbReference type="GO" id="GO:0004964">
    <property type="term" value="F:luteinizing hormone receptor activity"/>
    <property type="evidence" value="ECO:0007669"/>
    <property type="project" value="InterPro"/>
</dbReference>
<feature type="transmembrane region" description="Helical" evidence="14">
    <location>
        <begin position="410"/>
        <end position="431"/>
    </location>
</feature>
<evidence type="ECO:0000259" key="15">
    <source>
        <dbReference type="PROSITE" id="PS50262"/>
    </source>
</evidence>
<dbReference type="PANTHER" id="PTHR24372">
    <property type="entry name" value="GLYCOPROTEIN HORMONE RECEPTOR"/>
    <property type="match status" value="1"/>
</dbReference>
<sequence>MMPRNLFYLFLQFIYLEPAGSLQTNACKLCDCSGLELLCPPQTTVTRTPALELLFSHFCFKIIPSEVFQHFQQDITSITISESDSLEKIESSAFSNLSSLTELTIQNTKNLIHIGKGAFGSLPKLKYLSIGNTGIRKFPDVTKIFSSQLQFILEIYDNLHITTIPANAFQEMNNEPVILKLYRNGFEDIQSYAFNGTKLDQLFLNNNNNLQHIHNDALKGASGPNRLDITSTALEYLPSCGLEFIQVLVAEYSYYLKQLPALDKLDSLIDARLTYPSHCCAFRNMRLKEQNALLENLTKQCDSTSPKQINGTSSNEIPYSLPLWFEEKNLTAMFFDHDEDLIADYEYLCQPKILKCSPEPDAFNPCEDIMGYNFLRVLIWFISILAIAGNAVVLFILLTSHCKLTVPRFLMCNLSFADFCMGIYLLLIASVDSQTRSQYYNHAIDWQTGSGCSAAGFFTVFSSELSVYTLTVITLERWHTITYAMQLDRKLRLRHAILIMLGGWIFSLVIAMLPLVGVSNYIKVSICLPMDIETPLSQAYIIFILVLNVTAFIIICACYIKIYIAVQNPELTPTNKDTKLAKKMAVLIFTDFTCMAPISFFAISAAFKVPLITVTNSKILLVLFYPVNSCANPFLYAIFTKAFRRDFFLLMSRFGCCKTQAELYRVNNFTAYTSNMKMDSLYTGPKKTSRDELHLTASDCQQLNLREKATSTDS</sequence>
<evidence type="ECO:0000256" key="3">
    <source>
        <dbReference type="ARBA" id="ARBA00022475"/>
    </source>
</evidence>
<comment type="similarity">
    <text evidence="14">Belongs to the G-protein coupled receptor 1 family. FSH/LSH/TSH subfamily.</text>
</comment>
<feature type="transmembrane region" description="Helical" evidence="14">
    <location>
        <begin position="496"/>
        <end position="519"/>
    </location>
</feature>
<evidence type="ECO:0000256" key="2">
    <source>
        <dbReference type="ARBA" id="ARBA00022266"/>
    </source>
</evidence>
<evidence type="ECO:0000256" key="1">
    <source>
        <dbReference type="ARBA" id="ARBA00004651"/>
    </source>
</evidence>
<dbReference type="PANTHER" id="PTHR24372:SF1">
    <property type="entry name" value="LUTROPIN-CHORIOGONADOTROPIC HORMONE RECEPTOR"/>
    <property type="match status" value="1"/>
</dbReference>
<comment type="function">
    <text evidence="13 14">Receptor for lutropin-choriogonadotropic hormone. The activity of this receptor is mediated by G proteins which activate adenylate cyclase.</text>
</comment>
<keyword evidence="8 14" id="KW-0297">G-protein coupled receptor</keyword>
<dbReference type="GO" id="GO:0005886">
    <property type="term" value="C:plasma membrane"/>
    <property type="evidence" value="ECO:0007669"/>
    <property type="project" value="UniProtKB-SubCell"/>
</dbReference>
<keyword evidence="6" id="KW-0677">Repeat</keyword>
<dbReference type="PROSITE" id="PS00237">
    <property type="entry name" value="G_PROTEIN_RECEP_F1_1"/>
    <property type="match status" value="1"/>
</dbReference>
<dbReference type="PRINTS" id="PR00237">
    <property type="entry name" value="GPCRRHODOPSN"/>
</dbReference>
<dbReference type="GO" id="GO:0008528">
    <property type="term" value="F:G protein-coupled peptide receptor activity"/>
    <property type="evidence" value="ECO:0007669"/>
    <property type="project" value="TreeGrafter"/>
</dbReference>
<keyword evidence="12 14" id="KW-0807">Transducer</keyword>
<dbReference type="FunFam" id="3.80.10.10:FF:000128">
    <property type="entry name" value="Lutropin-choriogonadotropic hormone receptor"/>
    <property type="match status" value="1"/>
</dbReference>
<dbReference type="Pfam" id="PF00001">
    <property type="entry name" value="7tm_1"/>
    <property type="match status" value="1"/>
</dbReference>
<organism evidence="16 17">
    <name type="scientific">Xenopus laevis</name>
    <name type="common">African clawed frog</name>
    <dbReference type="NCBI Taxonomy" id="8355"/>
    <lineage>
        <taxon>Eukaryota</taxon>
        <taxon>Metazoa</taxon>
        <taxon>Chordata</taxon>
        <taxon>Craniata</taxon>
        <taxon>Vertebrata</taxon>
        <taxon>Euteleostomi</taxon>
        <taxon>Amphibia</taxon>
        <taxon>Batrachia</taxon>
        <taxon>Anura</taxon>
        <taxon>Pipoidea</taxon>
        <taxon>Pipidae</taxon>
        <taxon>Xenopodinae</taxon>
        <taxon>Xenopus</taxon>
        <taxon>Xenopus</taxon>
    </lineage>
</organism>
<keyword evidence="11 14" id="KW-0675">Receptor</keyword>
<feature type="domain" description="G-protein coupled receptors family 1 profile" evidence="15">
    <location>
        <begin position="389"/>
        <end position="636"/>
    </location>
</feature>
<evidence type="ECO:0000256" key="8">
    <source>
        <dbReference type="ARBA" id="ARBA00023040"/>
    </source>
</evidence>
<keyword evidence="7 14" id="KW-1133">Transmembrane helix</keyword>
<evidence type="ECO:0000256" key="12">
    <source>
        <dbReference type="ARBA" id="ARBA00023224"/>
    </source>
</evidence>
<evidence type="ECO:0000256" key="13">
    <source>
        <dbReference type="ARBA" id="ARBA00046260"/>
    </source>
</evidence>
<dbReference type="SUPFAM" id="SSF52058">
    <property type="entry name" value="L domain-like"/>
    <property type="match status" value="1"/>
</dbReference>
<gene>
    <name evidence="14" type="primary">LHCGR</name>
    <name evidence="16" type="ORF">XELAEV_18026109mg</name>
</gene>
<feature type="transmembrane region" description="Helical" evidence="14">
    <location>
        <begin position="619"/>
        <end position="639"/>
    </location>
</feature>
<dbReference type="PRINTS" id="PR01144">
    <property type="entry name" value="LSHRECEPTOR"/>
</dbReference>